<dbReference type="InterPro" id="IPR035959">
    <property type="entry name" value="RutC-like_sf"/>
</dbReference>
<evidence type="ECO:0000313" key="1">
    <source>
        <dbReference type="EMBL" id="MBB3948553.1"/>
    </source>
</evidence>
<dbReference type="EMBL" id="JACIDV010000021">
    <property type="protein sequence ID" value="MBB3948553.1"/>
    <property type="molecule type" value="Genomic_DNA"/>
</dbReference>
<name>A0A7W6CDT4_9HYPH</name>
<dbReference type="Proteomes" id="UP000565286">
    <property type="component" value="Unassembled WGS sequence"/>
</dbReference>
<dbReference type="PANTHER" id="PTHR43857">
    <property type="entry name" value="BLR7761 PROTEIN"/>
    <property type="match status" value="1"/>
</dbReference>
<dbReference type="Pfam" id="PF01042">
    <property type="entry name" value="Ribonuc_L-PSP"/>
    <property type="match status" value="1"/>
</dbReference>
<reference evidence="1 2" key="1">
    <citation type="submission" date="2020-08" db="EMBL/GenBank/DDBJ databases">
        <title>Genomic Encyclopedia of Type Strains, Phase IV (KMG-IV): sequencing the most valuable type-strain genomes for metagenomic binning, comparative biology and taxonomic classification.</title>
        <authorList>
            <person name="Goeker M."/>
        </authorList>
    </citation>
    <scope>NUCLEOTIDE SEQUENCE [LARGE SCALE GENOMIC DNA]</scope>
    <source>
        <strain evidence="1 2">DSM 26438</strain>
    </source>
</reference>
<comment type="caution">
    <text evidence="1">The sequence shown here is derived from an EMBL/GenBank/DDBJ whole genome shotgun (WGS) entry which is preliminary data.</text>
</comment>
<dbReference type="InterPro" id="IPR006175">
    <property type="entry name" value="YjgF/YER057c/UK114"/>
</dbReference>
<dbReference type="SUPFAM" id="SSF55298">
    <property type="entry name" value="YjgF-like"/>
    <property type="match status" value="1"/>
</dbReference>
<dbReference type="RefSeq" id="WP_183897857.1">
    <property type="nucleotide sequence ID" value="NZ_JACIDV010000021.1"/>
</dbReference>
<dbReference type="AlphaFoldDB" id="A0A7W6CDT4"/>
<dbReference type="CDD" id="cd06154">
    <property type="entry name" value="YjgF_YER057c_UK114_like_6"/>
    <property type="match status" value="1"/>
</dbReference>
<gene>
    <name evidence="1" type="ORF">GGQ73_004541</name>
</gene>
<proteinExistence type="predicted"/>
<protein>
    <submittedName>
        <fullName evidence="1">Enamine deaminase RidA (YjgF/YER057c/UK114 family)</fullName>
    </submittedName>
</protein>
<keyword evidence="2" id="KW-1185">Reference proteome</keyword>
<dbReference type="PANTHER" id="PTHR43857:SF1">
    <property type="entry name" value="YJGH FAMILY PROTEIN"/>
    <property type="match status" value="1"/>
</dbReference>
<accession>A0A7W6CDT4</accession>
<organism evidence="1 2">
    <name type="scientific">Rhizobium skierniewicense</name>
    <dbReference type="NCBI Taxonomy" id="984260"/>
    <lineage>
        <taxon>Bacteria</taxon>
        <taxon>Pseudomonadati</taxon>
        <taxon>Pseudomonadota</taxon>
        <taxon>Alphaproteobacteria</taxon>
        <taxon>Hyphomicrobiales</taxon>
        <taxon>Rhizobiaceae</taxon>
        <taxon>Rhizobium/Agrobacterium group</taxon>
        <taxon>Rhizobium</taxon>
    </lineage>
</organism>
<sequence length="133" mass="14271">MQRISTNSLWEERSGYSRAVVAGGLVFISATAATDSSGAVVGKGDVYTQTRMILDKLAAVLIEANSALDRVVQTRVYITDISLWEEVGRAHGETFAGHRPALSMVHVKPFVDSDMLVEIEMVASTELVASVSG</sequence>
<dbReference type="Gene3D" id="3.30.1330.40">
    <property type="entry name" value="RutC-like"/>
    <property type="match status" value="1"/>
</dbReference>
<evidence type="ECO:0000313" key="2">
    <source>
        <dbReference type="Proteomes" id="UP000565286"/>
    </source>
</evidence>